<dbReference type="AlphaFoldDB" id="A0A168RJY9"/>
<dbReference type="Pfam" id="PF04296">
    <property type="entry name" value="YlxR"/>
    <property type="match status" value="1"/>
</dbReference>
<dbReference type="PATRIC" id="fig|29557.3.peg.80"/>
<dbReference type="RefSeq" id="WP_234779239.1">
    <property type="nucleotide sequence ID" value="NZ_LVLH01000020.1"/>
</dbReference>
<dbReference type="InterPro" id="IPR035931">
    <property type="entry name" value="YlxR-like_sf"/>
</dbReference>
<keyword evidence="3" id="KW-1185">Reference proteome</keyword>
<dbReference type="EMBL" id="LVLH01000020">
    <property type="protein sequence ID" value="OAB49054.1"/>
    <property type="molecule type" value="Genomic_DNA"/>
</dbReference>
<gene>
    <name evidence="2" type="ORF">MGALLINA_00890</name>
</gene>
<evidence type="ECO:0000313" key="2">
    <source>
        <dbReference type="EMBL" id="OAB49054.1"/>
    </source>
</evidence>
<accession>A0A168RJY9</accession>
<dbReference type="STRING" id="29557.MGALLINA_00890"/>
<name>A0A168RJY9_9BACT</name>
<evidence type="ECO:0000313" key="3">
    <source>
        <dbReference type="Proteomes" id="UP000076983"/>
    </source>
</evidence>
<dbReference type="Gene3D" id="3.30.1230.10">
    <property type="entry name" value="YlxR-like"/>
    <property type="match status" value="1"/>
</dbReference>
<organism evidence="2 3">
    <name type="scientific">Mycoplasmopsis gallinarum</name>
    <dbReference type="NCBI Taxonomy" id="29557"/>
    <lineage>
        <taxon>Bacteria</taxon>
        <taxon>Bacillati</taxon>
        <taxon>Mycoplasmatota</taxon>
        <taxon>Mycoplasmoidales</taxon>
        <taxon>Metamycoplasmataceae</taxon>
        <taxon>Mycoplasmopsis</taxon>
    </lineage>
</organism>
<protein>
    <recommendedName>
        <fullName evidence="1">YlxR domain-containing protein</fullName>
    </recommendedName>
</protein>
<reference evidence="2 3" key="1">
    <citation type="submission" date="2016-03" db="EMBL/GenBank/DDBJ databases">
        <title>Genome sequence of Mycoplasma gallinarum strain Mgn_IPT.</title>
        <authorList>
            <person name="Yacoub E."/>
            <person name="Sirand-Pugnet P."/>
            <person name="Barre A."/>
            <person name="Maurier F."/>
            <person name="Blanchard A."/>
            <person name="Ben Abdelmoumen B.M."/>
        </authorList>
    </citation>
    <scope>NUCLEOTIDE SEQUENCE [LARGE SCALE GENOMIC DNA]</scope>
    <source>
        <strain evidence="2 3">Mgn_IPT</strain>
    </source>
</reference>
<dbReference type="InterPro" id="IPR007393">
    <property type="entry name" value="YlxR_dom"/>
</dbReference>
<comment type="caution">
    <text evidence="2">The sequence shown here is derived from an EMBL/GenBank/DDBJ whole genome shotgun (WGS) entry which is preliminary data.</text>
</comment>
<sequence>MVSNQIYSTSELIRFNYDKNSKEISLDLNNLKKNRGAYFYPSKENWEKICATKALNRVFRTNVSRETYKSIQEQLEELVWTKTKE</sequence>
<dbReference type="Proteomes" id="UP000076983">
    <property type="component" value="Unassembled WGS sequence"/>
</dbReference>
<proteinExistence type="predicted"/>
<feature type="domain" description="YlxR" evidence="1">
    <location>
        <begin position="2"/>
        <end position="72"/>
    </location>
</feature>
<dbReference type="SUPFAM" id="SSF64376">
    <property type="entry name" value="YlxR-like"/>
    <property type="match status" value="1"/>
</dbReference>
<evidence type="ECO:0000259" key="1">
    <source>
        <dbReference type="Pfam" id="PF04296"/>
    </source>
</evidence>